<sequence length="241" mass="28678">MRSFGLVEYKIYESDYFLEKINECINLIGCQYLFSAFVSACRSITFSLQSYMNGIEGFFDWYANKQEYSRKQKIAKKFVEMRNESQKVGVVYIGSRRMYKNDEGAMKSKFFFMGDHNYYDRGKLPQEKLLKNLFSNDRQDDLEEDVATQCERNFKLLLEVIKDYYTTFGHIIDPEKYYTIENIGKIGLEIEDFEESVGFPRGYTCAEGLTDEIRIALIRENEPKSEIYYIFNKYFEHGRYE</sequence>
<accession>A7GE93</accession>
<dbReference type="AlphaFoldDB" id="A7GE93"/>
<gene>
    <name evidence="1" type="ordered locus">CLI_1845</name>
</gene>
<dbReference type="Proteomes" id="UP000002410">
    <property type="component" value="Chromosome"/>
</dbReference>
<proteinExistence type="predicted"/>
<name>A7GE93_CLOBL</name>
<protein>
    <submittedName>
        <fullName evidence="1">Uncharacterized protein</fullName>
    </submittedName>
</protein>
<dbReference type="EMBL" id="CP000728">
    <property type="protein sequence ID" value="ABS39326.1"/>
    <property type="molecule type" value="Genomic_DNA"/>
</dbReference>
<evidence type="ECO:0000313" key="1">
    <source>
        <dbReference type="EMBL" id="ABS39326.1"/>
    </source>
</evidence>
<dbReference type="KEGG" id="cbf:CLI_1845"/>
<organism evidence="1 2">
    <name type="scientific">Clostridium botulinum (strain Langeland / NCTC 10281 / Type F)</name>
    <dbReference type="NCBI Taxonomy" id="441772"/>
    <lineage>
        <taxon>Bacteria</taxon>
        <taxon>Bacillati</taxon>
        <taxon>Bacillota</taxon>
        <taxon>Clostridia</taxon>
        <taxon>Eubacteriales</taxon>
        <taxon>Clostridiaceae</taxon>
        <taxon>Clostridium</taxon>
    </lineage>
</organism>
<reference evidence="2" key="1">
    <citation type="submission" date="2007-06" db="EMBL/GenBank/DDBJ databases">
        <authorList>
            <person name="Brinkac L.M."/>
            <person name="Daugherty S."/>
            <person name="Dodson R.J."/>
            <person name="Madupu R."/>
            <person name="Brown J.L."/>
            <person name="Bruce D."/>
            <person name="Detter C."/>
            <person name="Munk C."/>
            <person name="Smith L.A."/>
            <person name="Smith T.J."/>
            <person name="White O."/>
            <person name="Brettin T.S."/>
        </authorList>
    </citation>
    <scope>NUCLEOTIDE SEQUENCE [LARGE SCALE GENOMIC DNA]</scope>
    <source>
        <strain evidence="2">Langeland / NCTC 10281 / Type F</strain>
    </source>
</reference>
<dbReference type="RefSeq" id="WP_012099827.1">
    <property type="nucleotide sequence ID" value="NC_009699.1"/>
</dbReference>
<evidence type="ECO:0000313" key="2">
    <source>
        <dbReference type="Proteomes" id="UP000002410"/>
    </source>
</evidence>
<dbReference type="HOGENOM" id="CLU_1150285_0_0_9"/>